<gene>
    <name evidence="2" type="ORF">SAMN05878282_102480</name>
</gene>
<dbReference type="AlphaFoldDB" id="A0A1N6QIC2"/>
<proteinExistence type="predicted"/>
<protein>
    <submittedName>
        <fullName evidence="2">Transcriptional regulator, XRE family</fullName>
    </submittedName>
</protein>
<dbReference type="RefSeq" id="WP_076425422.1">
    <property type="nucleotide sequence ID" value="NZ_FTMP01000002.1"/>
</dbReference>
<name>A0A1N6QIC2_AQUAC</name>
<dbReference type="SUPFAM" id="SSF47413">
    <property type="entry name" value="lambda repressor-like DNA-binding domains"/>
    <property type="match status" value="1"/>
</dbReference>
<dbReference type="EMBL" id="FTMP01000002">
    <property type="protein sequence ID" value="SIQ16329.1"/>
    <property type="molecule type" value="Genomic_DNA"/>
</dbReference>
<dbReference type="Pfam" id="PF13443">
    <property type="entry name" value="HTH_26"/>
    <property type="match status" value="1"/>
</dbReference>
<dbReference type="PROSITE" id="PS50943">
    <property type="entry name" value="HTH_CROC1"/>
    <property type="match status" value="1"/>
</dbReference>
<dbReference type="InterPro" id="IPR010982">
    <property type="entry name" value="Lambda_DNA-bd_dom_sf"/>
</dbReference>
<feature type="domain" description="HTH cro/C1-type" evidence="1">
    <location>
        <begin position="11"/>
        <end position="64"/>
    </location>
</feature>
<dbReference type="InterPro" id="IPR001387">
    <property type="entry name" value="Cro/C1-type_HTH"/>
</dbReference>
<accession>A0A1N6QIC2</accession>
<dbReference type="GO" id="GO:0003677">
    <property type="term" value="F:DNA binding"/>
    <property type="evidence" value="ECO:0007669"/>
    <property type="project" value="InterPro"/>
</dbReference>
<dbReference type="CDD" id="cd00093">
    <property type="entry name" value="HTH_XRE"/>
    <property type="match status" value="1"/>
</dbReference>
<dbReference type="SMART" id="SM00530">
    <property type="entry name" value="HTH_XRE"/>
    <property type="match status" value="1"/>
</dbReference>
<evidence type="ECO:0000313" key="2">
    <source>
        <dbReference type="EMBL" id="SIQ16329.1"/>
    </source>
</evidence>
<evidence type="ECO:0000259" key="1">
    <source>
        <dbReference type="PROSITE" id="PS50943"/>
    </source>
</evidence>
<organism evidence="2 3">
    <name type="scientific">Aquipseudomonas alcaligenes</name>
    <name type="common">Pseudomonas alcaligenes</name>
    <dbReference type="NCBI Taxonomy" id="43263"/>
    <lineage>
        <taxon>Bacteria</taxon>
        <taxon>Pseudomonadati</taxon>
        <taxon>Pseudomonadota</taxon>
        <taxon>Gammaproteobacteria</taxon>
        <taxon>Pseudomonadales</taxon>
        <taxon>Pseudomonadaceae</taxon>
        <taxon>Aquipseudomonas</taxon>
    </lineage>
</organism>
<dbReference type="Proteomes" id="UP000185841">
    <property type="component" value="Unassembled WGS sequence"/>
</dbReference>
<evidence type="ECO:0000313" key="3">
    <source>
        <dbReference type="Proteomes" id="UP000185841"/>
    </source>
</evidence>
<reference evidence="2 3" key="1">
    <citation type="submission" date="2017-01" db="EMBL/GenBank/DDBJ databases">
        <authorList>
            <person name="Mah S.A."/>
            <person name="Swanson W.J."/>
            <person name="Moy G.W."/>
            <person name="Vacquier V.D."/>
        </authorList>
    </citation>
    <scope>NUCLEOTIDE SEQUENCE [LARGE SCALE GENOMIC DNA]</scope>
    <source>
        <strain evidence="2 3">RU36E</strain>
    </source>
</reference>
<sequence>MGATIELIHLIKRELKAHQITYADLAHALGMSESNVKRMLAKGDMPLSRVDAICRVLQLDFADLARQVADAQPQLSALTLEQERAVVGNEKLLLVAICVLSQWTFEQMVATYRLSEAEVVGALIRLDRLGVIELKPLNRYRLKLAKTFRWQPDGPVMRYFRKQALQDYYAGDFAGADEGLLLVHGRISRALAPSFIERLQRVAQEFAQQHLADQKLSEAEREGYTLVLAMRRWEFGVFEAWRR</sequence>